<dbReference type="SUPFAM" id="SSF48452">
    <property type="entry name" value="TPR-like"/>
    <property type="match status" value="1"/>
</dbReference>
<gene>
    <name evidence="2" type="ORF">V6590_13645</name>
</gene>
<organism evidence="2 3">
    <name type="scientific">Gemmobacter denitrificans</name>
    <dbReference type="NCBI Taxonomy" id="3123040"/>
    <lineage>
        <taxon>Bacteria</taxon>
        <taxon>Pseudomonadati</taxon>
        <taxon>Pseudomonadota</taxon>
        <taxon>Alphaproteobacteria</taxon>
        <taxon>Rhodobacterales</taxon>
        <taxon>Paracoccaceae</taxon>
        <taxon>Gemmobacter</taxon>
    </lineage>
</organism>
<proteinExistence type="predicted"/>
<keyword evidence="1" id="KW-0732">Signal</keyword>
<evidence type="ECO:0000313" key="2">
    <source>
        <dbReference type="EMBL" id="MEH7829195.1"/>
    </source>
</evidence>
<dbReference type="Proteomes" id="UP001431963">
    <property type="component" value="Unassembled WGS sequence"/>
</dbReference>
<reference evidence="2" key="1">
    <citation type="submission" date="2024-02" db="EMBL/GenBank/DDBJ databases">
        <title>Genome sequences of strain Gemmobacter sp. JM10B15.</title>
        <authorList>
            <person name="Zhang M."/>
        </authorList>
    </citation>
    <scope>NUCLEOTIDE SEQUENCE</scope>
    <source>
        <strain evidence="2">JM10B15</strain>
    </source>
</reference>
<keyword evidence="3" id="KW-1185">Reference proteome</keyword>
<dbReference type="EMBL" id="JBALHR010000008">
    <property type="protein sequence ID" value="MEH7829195.1"/>
    <property type="molecule type" value="Genomic_DNA"/>
</dbReference>
<name>A0ABU8BY56_9RHOB</name>
<protein>
    <submittedName>
        <fullName evidence="2">Tetratricopeptide repeat protein</fullName>
    </submittedName>
</protein>
<dbReference type="InterPro" id="IPR011990">
    <property type="entry name" value="TPR-like_helical_dom_sf"/>
</dbReference>
<evidence type="ECO:0000256" key="1">
    <source>
        <dbReference type="SAM" id="SignalP"/>
    </source>
</evidence>
<dbReference type="RefSeq" id="WP_335424003.1">
    <property type="nucleotide sequence ID" value="NZ_JBALHR010000008.1"/>
</dbReference>
<feature type="chain" id="PRO_5046198199" evidence="1">
    <location>
        <begin position="19"/>
        <end position="177"/>
    </location>
</feature>
<accession>A0ABU8BY56</accession>
<evidence type="ECO:0000313" key="3">
    <source>
        <dbReference type="Proteomes" id="UP001431963"/>
    </source>
</evidence>
<dbReference type="Gene3D" id="1.25.40.10">
    <property type="entry name" value="Tetratricopeptide repeat domain"/>
    <property type="match status" value="1"/>
</dbReference>
<dbReference type="Pfam" id="PF13432">
    <property type="entry name" value="TPR_16"/>
    <property type="match status" value="1"/>
</dbReference>
<feature type="signal peptide" evidence="1">
    <location>
        <begin position="1"/>
        <end position="18"/>
    </location>
</feature>
<comment type="caution">
    <text evidence="2">The sequence shown here is derived from an EMBL/GenBank/DDBJ whole genome shotgun (WGS) entry which is preliminary data.</text>
</comment>
<sequence length="177" mass="19162">MRLIAAILIAALPCAALAAGSDDTAPPKPTQTSKDCKKGQVWDEKTAACVNPEDARLDDDTRFGAVRELAWAGRPEDARRVLAAMTEGRTDRVMTYDAFTLRKTGRIEEGLKVYEAALVANPRNVLARSYYGQALVDQGEYDMARTQLAEIAAAGATNSWAHQSLARAIETGLTADY</sequence>